<evidence type="ECO:0000256" key="10">
    <source>
        <dbReference type="ARBA" id="ARBA00022737"/>
    </source>
</evidence>
<dbReference type="EC" id="7.2.2.8" evidence="3"/>
<name>A0A1E5E1P4_9VIBR</name>
<feature type="transmembrane region" description="Helical" evidence="23">
    <location>
        <begin position="347"/>
        <end position="369"/>
    </location>
</feature>
<dbReference type="STRING" id="1188252.A1QC_10440"/>
<keyword evidence="10" id="KW-0677">Repeat</keyword>
<keyword evidence="6 23" id="KW-1003">Cell membrane</keyword>
<dbReference type="CDD" id="cd00371">
    <property type="entry name" value="HMA"/>
    <property type="match status" value="3"/>
</dbReference>
<dbReference type="Pfam" id="PF00403">
    <property type="entry name" value="HMA"/>
    <property type="match status" value="2"/>
</dbReference>
<evidence type="ECO:0000259" key="24">
    <source>
        <dbReference type="PROSITE" id="PS50846"/>
    </source>
</evidence>
<evidence type="ECO:0000256" key="16">
    <source>
        <dbReference type="ARBA" id="ARBA00022989"/>
    </source>
</evidence>
<keyword evidence="14" id="KW-0460">Magnesium</keyword>
<dbReference type="FunFam" id="3.30.70.100:FF:000001">
    <property type="entry name" value="ATPase copper transporting beta"/>
    <property type="match status" value="1"/>
</dbReference>
<dbReference type="PANTHER" id="PTHR43520">
    <property type="entry name" value="ATP7, ISOFORM B"/>
    <property type="match status" value="1"/>
</dbReference>
<dbReference type="FunFam" id="2.70.150.10:FF:000020">
    <property type="entry name" value="Copper-exporting P-type ATPase A"/>
    <property type="match status" value="1"/>
</dbReference>
<evidence type="ECO:0000256" key="7">
    <source>
        <dbReference type="ARBA" id="ARBA00022553"/>
    </source>
</evidence>
<keyword evidence="16 23" id="KW-1133">Transmembrane helix</keyword>
<dbReference type="Gene3D" id="3.40.1110.10">
    <property type="entry name" value="Calcium-transporting ATPase, cytoplasmic domain N"/>
    <property type="match status" value="1"/>
</dbReference>
<evidence type="ECO:0000256" key="3">
    <source>
        <dbReference type="ARBA" id="ARBA00012517"/>
    </source>
</evidence>
<feature type="transmembrane region" description="Helical" evidence="23">
    <location>
        <begin position="556"/>
        <end position="579"/>
    </location>
</feature>
<evidence type="ECO:0000256" key="21">
    <source>
        <dbReference type="ARBA" id="ARBA00033239"/>
    </source>
</evidence>
<feature type="transmembrane region" description="Helical" evidence="23">
    <location>
        <begin position="308"/>
        <end position="326"/>
    </location>
</feature>
<comment type="similarity">
    <text evidence="2 23">Belongs to the cation transport ATPase (P-type) (TC 3.A.3) family. Type IB subfamily.</text>
</comment>
<comment type="subcellular location">
    <subcellularLocation>
        <location evidence="1">Cell membrane</location>
        <topology evidence="1">Multi-pass membrane protein</topology>
    </subcellularLocation>
</comment>
<dbReference type="NCBIfam" id="TIGR01525">
    <property type="entry name" value="ATPase-IB_hvy"/>
    <property type="match status" value="1"/>
</dbReference>
<dbReference type="InterPro" id="IPR023298">
    <property type="entry name" value="ATPase_P-typ_TM_dom_sf"/>
</dbReference>
<dbReference type="PROSITE" id="PS01229">
    <property type="entry name" value="COF_2"/>
    <property type="match status" value="1"/>
</dbReference>
<keyword evidence="5" id="KW-0813">Transport</keyword>
<dbReference type="eggNOG" id="COG2217">
    <property type="taxonomic scope" value="Bacteria"/>
</dbReference>
<evidence type="ECO:0000256" key="2">
    <source>
        <dbReference type="ARBA" id="ARBA00006024"/>
    </source>
</evidence>
<feature type="domain" description="HMA" evidence="24">
    <location>
        <begin position="181"/>
        <end position="253"/>
    </location>
</feature>
<dbReference type="OrthoDB" id="9814270at2"/>
<dbReference type="PANTHER" id="PTHR43520:SF6">
    <property type="entry name" value="COPPER-EXPORTING P-TYPE ATPASE"/>
    <property type="match status" value="1"/>
</dbReference>
<feature type="domain" description="HMA" evidence="24">
    <location>
        <begin position="78"/>
        <end position="139"/>
    </location>
</feature>
<dbReference type="EMBL" id="AJYK02000079">
    <property type="protein sequence ID" value="OEF24231.1"/>
    <property type="molecule type" value="Genomic_DNA"/>
</dbReference>
<dbReference type="GO" id="GO:0005507">
    <property type="term" value="F:copper ion binding"/>
    <property type="evidence" value="ECO:0007669"/>
    <property type="project" value="TreeGrafter"/>
</dbReference>
<dbReference type="SUPFAM" id="SSF55008">
    <property type="entry name" value="HMA, heavy metal-associated domain"/>
    <property type="match status" value="3"/>
</dbReference>
<evidence type="ECO:0000256" key="11">
    <source>
        <dbReference type="ARBA" id="ARBA00022741"/>
    </source>
</evidence>
<keyword evidence="9 23" id="KW-0479">Metal-binding</keyword>
<keyword evidence="26" id="KW-1185">Reference proteome</keyword>
<comment type="caution">
    <text evidence="25">The sequence shown here is derived from an EMBL/GenBank/DDBJ whole genome shotgun (WGS) entry which is preliminary data.</text>
</comment>
<dbReference type="Pfam" id="PF00122">
    <property type="entry name" value="E1-E2_ATPase"/>
    <property type="match status" value="1"/>
</dbReference>
<evidence type="ECO:0000256" key="9">
    <source>
        <dbReference type="ARBA" id="ARBA00022723"/>
    </source>
</evidence>
<dbReference type="Gene3D" id="3.30.70.100">
    <property type="match status" value="3"/>
</dbReference>
<evidence type="ECO:0000256" key="22">
    <source>
        <dbReference type="ARBA" id="ARBA00049289"/>
    </source>
</evidence>
<keyword evidence="12" id="KW-0187">Copper transport</keyword>
<evidence type="ECO:0000313" key="25">
    <source>
        <dbReference type="EMBL" id="OEF24231.1"/>
    </source>
</evidence>
<dbReference type="InterPro" id="IPR023214">
    <property type="entry name" value="HAD_sf"/>
</dbReference>
<reference evidence="25 26" key="1">
    <citation type="journal article" date="2012" name="Science">
        <title>Ecological populations of bacteria act as socially cohesive units of antibiotic production and resistance.</title>
        <authorList>
            <person name="Cordero O.X."/>
            <person name="Wildschutte H."/>
            <person name="Kirkup B."/>
            <person name="Proehl S."/>
            <person name="Ngo L."/>
            <person name="Hussain F."/>
            <person name="Le Roux F."/>
            <person name="Mincer T."/>
            <person name="Polz M.F."/>
        </authorList>
    </citation>
    <scope>NUCLEOTIDE SEQUENCE [LARGE SCALE GENOMIC DNA]</scope>
    <source>
        <strain evidence="25 26">1S-45</strain>
    </source>
</reference>
<dbReference type="Proteomes" id="UP000094070">
    <property type="component" value="Unassembled WGS sequence"/>
</dbReference>
<keyword evidence="19 23" id="KW-0472">Membrane</keyword>
<dbReference type="InterPro" id="IPR001757">
    <property type="entry name" value="P_typ_ATPase"/>
</dbReference>
<gene>
    <name evidence="25" type="ORF">A1QC_10440</name>
</gene>
<dbReference type="GO" id="GO:0140581">
    <property type="term" value="F:P-type monovalent copper transporter activity"/>
    <property type="evidence" value="ECO:0007669"/>
    <property type="project" value="UniProtKB-EC"/>
</dbReference>
<evidence type="ECO:0000256" key="8">
    <source>
        <dbReference type="ARBA" id="ARBA00022692"/>
    </source>
</evidence>
<evidence type="ECO:0000256" key="14">
    <source>
        <dbReference type="ARBA" id="ARBA00022842"/>
    </source>
</evidence>
<keyword evidence="8 23" id="KW-0812">Transmembrane</keyword>
<evidence type="ECO:0000256" key="1">
    <source>
        <dbReference type="ARBA" id="ARBA00004651"/>
    </source>
</evidence>
<evidence type="ECO:0000313" key="26">
    <source>
        <dbReference type="Proteomes" id="UP000094070"/>
    </source>
</evidence>
<dbReference type="InterPro" id="IPR027256">
    <property type="entry name" value="P-typ_ATPase_IB"/>
</dbReference>
<dbReference type="NCBIfam" id="TIGR01511">
    <property type="entry name" value="ATPase-IB1_Cu"/>
    <property type="match status" value="1"/>
</dbReference>
<proteinExistence type="inferred from homology"/>
<keyword evidence="17" id="KW-0186">Copper</keyword>
<evidence type="ECO:0000256" key="23">
    <source>
        <dbReference type="RuleBase" id="RU362081"/>
    </source>
</evidence>
<dbReference type="InterPro" id="IPR006121">
    <property type="entry name" value="HMA_dom"/>
</dbReference>
<feature type="transmembrane region" description="Helical" evidence="23">
    <location>
        <begin position="914"/>
        <end position="936"/>
    </location>
</feature>
<dbReference type="InterPro" id="IPR036163">
    <property type="entry name" value="HMA_dom_sf"/>
</dbReference>
<evidence type="ECO:0000256" key="13">
    <source>
        <dbReference type="ARBA" id="ARBA00022840"/>
    </source>
</evidence>
<dbReference type="AlphaFoldDB" id="A0A1E5E1P4"/>
<dbReference type="SUPFAM" id="SSF81665">
    <property type="entry name" value="Calcium ATPase, transmembrane domain M"/>
    <property type="match status" value="1"/>
</dbReference>
<sequence>MGRFIVQTSSKEFDMVNYQLQLHGLNCMGCAKKARNAFESLDNTTVLDISALQAQVQTTASLDELNQALSSLGYQAFQTLHFQLSGLSCGRCVNKVQESLNNTDSIDQFDVDKTSLKITSQLEADTIVKLISDLGYQAELVAIKAKLDPSDHEATKEVEVQKTEIENLQNDNSAQASSTQQYQQFLISGMTCASCVSSVEKGINKVDSVQQAQVNLAEQTAWVIIDPQFTDQALVEQEQLIINAIKQTGYHAEIIKNDDEMRAQQQQQFEHDLKTHRQNAIAGLIVGVPLMAWGMLGGNMMINSATDQWAWGIIGILCLILLATAGKPFFSNALQALSHKRATMDTLVALGTGAAWLYSIMVTLFPDWFPTQARHVYYEASAMIIGLISLGHYIEAKAKARTNDSLQSLINLQPKTAIVIIEGKETSMPVNQIQAGMHIRVKPGDKMPIDGKVISGESYVDESMLTGEPIACMKNVEDHVFAGTVNQDGSLIIEATMVGEQTSLARIIQLVRQAQSSKPALAKLADKISAVFVPVVIAIALFAAAIWYVVGPEPQISYMLVVVTTVLIIACPCALGLATPLSITVGVGKAAEMGILIKNAEVLQTASQIQTVVFDKTGTLTQGKPSVQQAFYFDDNGAVSEGNAEDTTNNVNLLSAVYNIESQSEHPLAQAVCQYIDGNISTVNKEVSIHDFKAERGLGVSAKWNQSEILIGSPRYLTGKNVDMTTGTEALASLNQQAHTPIVVAINGKLSAVFGVADPIRDDSKQTISALKALGIKVVMLSGDSKTVAEFIGQQLGIDQVIAEVLPHEKAEKIQMLQQENGSRIVAMVGDGINDAPALAQADVSIAMGSGSDVAIESASMTLLNSSPIALVNAIALSKATLRNIKQNLLGAFIYNTLGIPIAAGVLYPAFGFLLSPVVAGAAMALSSITVVSNANRLRLFKPKDK</sequence>
<evidence type="ECO:0000256" key="18">
    <source>
        <dbReference type="ARBA" id="ARBA00023065"/>
    </source>
</evidence>
<keyword evidence="18" id="KW-0406">Ion transport</keyword>
<dbReference type="InterPro" id="IPR059000">
    <property type="entry name" value="ATPase_P-type_domA"/>
</dbReference>
<feature type="transmembrane region" description="Helical" evidence="23">
    <location>
        <begin position="280"/>
        <end position="302"/>
    </location>
</feature>
<dbReference type="PRINTS" id="PR00943">
    <property type="entry name" value="CUATPASE"/>
</dbReference>
<dbReference type="InterPro" id="IPR036412">
    <property type="entry name" value="HAD-like_sf"/>
</dbReference>
<evidence type="ECO:0000256" key="17">
    <source>
        <dbReference type="ARBA" id="ARBA00023008"/>
    </source>
</evidence>
<keyword evidence="7" id="KW-0597">Phosphoprotein</keyword>
<comment type="catalytic activity">
    <reaction evidence="22">
        <text>Cu(+)(in) + ATP + H2O = Cu(+)(out) + ADP + phosphate + H(+)</text>
        <dbReference type="Rhea" id="RHEA:25792"/>
        <dbReference type="ChEBI" id="CHEBI:15377"/>
        <dbReference type="ChEBI" id="CHEBI:15378"/>
        <dbReference type="ChEBI" id="CHEBI:30616"/>
        <dbReference type="ChEBI" id="CHEBI:43474"/>
        <dbReference type="ChEBI" id="CHEBI:49552"/>
        <dbReference type="ChEBI" id="CHEBI:456216"/>
        <dbReference type="EC" id="7.2.2.8"/>
    </reaction>
</comment>
<evidence type="ECO:0000256" key="15">
    <source>
        <dbReference type="ARBA" id="ARBA00022967"/>
    </source>
</evidence>
<dbReference type="SUPFAM" id="SSF81653">
    <property type="entry name" value="Calcium ATPase, transduction domain A"/>
    <property type="match status" value="1"/>
</dbReference>
<dbReference type="Gene3D" id="2.70.150.10">
    <property type="entry name" value="Calcium-transporting ATPase, cytoplasmic transduction domain A"/>
    <property type="match status" value="1"/>
</dbReference>
<accession>A0A1E5E1P4</accession>
<dbReference type="PROSITE" id="PS00154">
    <property type="entry name" value="ATPASE_E1_E2"/>
    <property type="match status" value="1"/>
</dbReference>
<dbReference type="InterPro" id="IPR008250">
    <property type="entry name" value="ATPase_P-typ_transduc_dom_A_sf"/>
</dbReference>
<keyword evidence="11 23" id="KW-0547">Nucleotide-binding</keyword>
<dbReference type="PROSITE" id="PS01047">
    <property type="entry name" value="HMA_1"/>
    <property type="match status" value="1"/>
</dbReference>
<feature type="transmembrane region" description="Helical" evidence="23">
    <location>
        <begin position="528"/>
        <end position="550"/>
    </location>
</feature>
<dbReference type="GO" id="GO:0005886">
    <property type="term" value="C:plasma membrane"/>
    <property type="evidence" value="ECO:0007669"/>
    <property type="project" value="UniProtKB-SubCell"/>
</dbReference>
<dbReference type="PRINTS" id="PR00119">
    <property type="entry name" value="CATATPASE"/>
</dbReference>
<dbReference type="PROSITE" id="PS50846">
    <property type="entry name" value="HMA_2"/>
    <property type="match status" value="2"/>
</dbReference>
<dbReference type="InterPro" id="IPR044492">
    <property type="entry name" value="P_typ_ATPase_HD_dom"/>
</dbReference>
<dbReference type="Pfam" id="PF00702">
    <property type="entry name" value="Hydrolase"/>
    <property type="match status" value="1"/>
</dbReference>
<evidence type="ECO:0000256" key="19">
    <source>
        <dbReference type="ARBA" id="ARBA00023136"/>
    </source>
</evidence>
<evidence type="ECO:0000256" key="5">
    <source>
        <dbReference type="ARBA" id="ARBA00022448"/>
    </source>
</evidence>
<dbReference type="GO" id="GO:0043682">
    <property type="term" value="F:P-type divalent copper transporter activity"/>
    <property type="evidence" value="ECO:0007669"/>
    <property type="project" value="TreeGrafter"/>
</dbReference>
<evidence type="ECO:0000256" key="12">
    <source>
        <dbReference type="ARBA" id="ARBA00022796"/>
    </source>
</evidence>
<dbReference type="GO" id="GO:0055070">
    <property type="term" value="P:copper ion homeostasis"/>
    <property type="evidence" value="ECO:0007669"/>
    <property type="project" value="TreeGrafter"/>
</dbReference>
<dbReference type="SUPFAM" id="SSF56784">
    <property type="entry name" value="HAD-like"/>
    <property type="match status" value="1"/>
</dbReference>
<protein>
    <recommendedName>
        <fullName evidence="4">Copper-exporting P-type ATPase</fullName>
        <ecNumber evidence="3">7.2.2.8</ecNumber>
    </recommendedName>
    <alternativeName>
        <fullName evidence="20">Copper-exporting P-type ATPase A</fullName>
    </alternativeName>
    <alternativeName>
        <fullName evidence="21">Cu(+)-exporting ATPase</fullName>
    </alternativeName>
</protein>
<dbReference type="NCBIfam" id="TIGR01494">
    <property type="entry name" value="ATPase_P-type"/>
    <property type="match status" value="2"/>
</dbReference>
<dbReference type="GO" id="GO:0060003">
    <property type="term" value="P:copper ion export"/>
    <property type="evidence" value="ECO:0007669"/>
    <property type="project" value="UniProtKB-ARBA"/>
</dbReference>
<dbReference type="SFLD" id="SFLDG00002">
    <property type="entry name" value="C1.7:_P-type_atpase_like"/>
    <property type="match status" value="1"/>
</dbReference>
<dbReference type="InterPro" id="IPR017969">
    <property type="entry name" value="Heavy-metal-associated_CS"/>
</dbReference>
<dbReference type="InterPro" id="IPR018303">
    <property type="entry name" value="ATPase_P-typ_P_site"/>
</dbReference>
<feature type="transmembrane region" description="Helical" evidence="23">
    <location>
        <begin position="889"/>
        <end position="908"/>
    </location>
</feature>
<dbReference type="Gene3D" id="3.40.50.1000">
    <property type="entry name" value="HAD superfamily/HAD-like"/>
    <property type="match status" value="1"/>
</dbReference>
<dbReference type="CDD" id="cd02094">
    <property type="entry name" value="P-type_ATPase_Cu-like"/>
    <property type="match status" value="1"/>
</dbReference>
<keyword evidence="15" id="KW-1278">Translocase</keyword>
<dbReference type="GO" id="GO:0016887">
    <property type="term" value="F:ATP hydrolysis activity"/>
    <property type="evidence" value="ECO:0007669"/>
    <property type="project" value="InterPro"/>
</dbReference>
<dbReference type="GO" id="GO:0005524">
    <property type="term" value="F:ATP binding"/>
    <property type="evidence" value="ECO:0007669"/>
    <property type="project" value="UniProtKB-UniRule"/>
</dbReference>
<evidence type="ECO:0000256" key="4">
    <source>
        <dbReference type="ARBA" id="ARBA00015102"/>
    </source>
</evidence>
<dbReference type="SFLD" id="SFLDS00003">
    <property type="entry name" value="Haloacid_Dehalogenase"/>
    <property type="match status" value="1"/>
</dbReference>
<feature type="transmembrane region" description="Helical" evidence="23">
    <location>
        <begin position="375"/>
        <end position="394"/>
    </location>
</feature>
<evidence type="ECO:0000256" key="6">
    <source>
        <dbReference type="ARBA" id="ARBA00022475"/>
    </source>
</evidence>
<evidence type="ECO:0000256" key="20">
    <source>
        <dbReference type="ARBA" id="ARBA00029719"/>
    </source>
</evidence>
<organism evidence="25 26">
    <name type="scientific">Vibrio rumoiensis 1S-45</name>
    <dbReference type="NCBI Taxonomy" id="1188252"/>
    <lineage>
        <taxon>Bacteria</taxon>
        <taxon>Pseudomonadati</taxon>
        <taxon>Pseudomonadota</taxon>
        <taxon>Gammaproteobacteria</taxon>
        <taxon>Vibrionales</taxon>
        <taxon>Vibrionaceae</taxon>
        <taxon>Vibrio</taxon>
    </lineage>
</organism>
<dbReference type="InterPro" id="IPR023299">
    <property type="entry name" value="ATPase_P-typ_cyto_dom_N"/>
</dbReference>
<keyword evidence="13 23" id="KW-0067">ATP-binding</keyword>
<dbReference type="SFLD" id="SFLDF00027">
    <property type="entry name" value="p-type_atpase"/>
    <property type="match status" value="1"/>
</dbReference>